<protein>
    <submittedName>
        <fullName evidence="1">Uncharacterized protein</fullName>
    </submittedName>
</protein>
<name>B8HZ12_CYAP4</name>
<sequence length="31" mass="3707">MAGLTRRKVLHAETVHPRTLKRYTLIYTFSF</sequence>
<organism evidence="1">
    <name type="scientific">Cyanothece sp. (strain PCC 7425 / ATCC 29141)</name>
    <dbReference type="NCBI Taxonomy" id="395961"/>
    <lineage>
        <taxon>Bacteria</taxon>
        <taxon>Bacillati</taxon>
        <taxon>Cyanobacteriota</taxon>
        <taxon>Cyanophyceae</taxon>
        <taxon>Gomontiellales</taxon>
        <taxon>Cyanothecaceae</taxon>
        <taxon>Cyanothece</taxon>
    </lineage>
</organism>
<evidence type="ECO:0000313" key="1">
    <source>
        <dbReference type="EMBL" id="ACL47660.1"/>
    </source>
</evidence>
<dbReference type="HOGENOM" id="CLU_3396095_0_0_3"/>
<gene>
    <name evidence="1" type="ordered locus">Cyan7425_5401</name>
</gene>
<keyword evidence="1" id="KW-0614">Plasmid</keyword>
<geneLocation type="plasmid" evidence="1">
    <name>pP742501</name>
</geneLocation>
<dbReference type="KEGG" id="cyn:Cyan7425_5401"/>
<accession>B8HZ12</accession>
<dbReference type="EMBL" id="CP001345">
    <property type="protein sequence ID" value="ACL47660.1"/>
    <property type="molecule type" value="Genomic_DNA"/>
</dbReference>
<proteinExistence type="predicted"/>
<dbReference type="AlphaFoldDB" id="B8HZ12"/>
<reference evidence="1" key="1">
    <citation type="submission" date="2009-01" db="EMBL/GenBank/DDBJ databases">
        <title>Complete sequence of plasmid1 Cyanothece sp. PCC 7425.</title>
        <authorList>
            <consortium name="US DOE Joint Genome Institute"/>
            <person name="Lucas S."/>
            <person name="Copeland A."/>
            <person name="Lapidus A."/>
            <person name="Glavina del Rio T."/>
            <person name="Dalin E."/>
            <person name="Tice H."/>
            <person name="Bruce D."/>
            <person name="Goodwin L."/>
            <person name="Pitluck S."/>
            <person name="Sims D."/>
            <person name="Meineke L."/>
            <person name="Brettin T."/>
            <person name="Detter J.C."/>
            <person name="Han C."/>
            <person name="Larimer F."/>
            <person name="Land M."/>
            <person name="Hauser L."/>
            <person name="Kyrpides N."/>
            <person name="Ovchinnikova G."/>
            <person name="Liberton M."/>
            <person name="Stoeckel J."/>
            <person name="Banerjee A."/>
            <person name="Singh A."/>
            <person name="Page L."/>
            <person name="Sato H."/>
            <person name="Zhao L."/>
            <person name="Sherman L."/>
            <person name="Pakrasi H."/>
            <person name="Richardson P."/>
        </authorList>
    </citation>
    <scope>NUCLEOTIDE SEQUENCE</scope>
    <source>
        <strain evidence="1">PCC 7425</strain>
        <plasmid evidence="1">pP742501</plasmid>
    </source>
</reference>